<dbReference type="Gene3D" id="1.20.1270.180">
    <property type="match status" value="1"/>
</dbReference>
<organism evidence="3 4">
    <name type="scientific">Achromobacter marplatensis</name>
    <dbReference type="NCBI Taxonomy" id="470868"/>
    <lineage>
        <taxon>Bacteria</taxon>
        <taxon>Pseudomonadati</taxon>
        <taxon>Pseudomonadota</taxon>
        <taxon>Betaproteobacteria</taxon>
        <taxon>Burkholderiales</taxon>
        <taxon>Alcaligenaceae</taxon>
        <taxon>Achromobacter</taxon>
    </lineage>
</organism>
<feature type="domain" description="Lysozyme inhibitor LprI-like N-terminal" evidence="2">
    <location>
        <begin position="26"/>
        <end position="86"/>
    </location>
</feature>
<evidence type="ECO:0000256" key="1">
    <source>
        <dbReference type="SAM" id="SignalP"/>
    </source>
</evidence>
<dbReference type="Proteomes" id="UP001161276">
    <property type="component" value="Unassembled WGS sequence"/>
</dbReference>
<evidence type="ECO:0000259" key="2">
    <source>
        <dbReference type="Pfam" id="PF07007"/>
    </source>
</evidence>
<gene>
    <name evidence="3" type="ORF">N5K24_30395</name>
</gene>
<accession>A0AA43B1Q6</accession>
<evidence type="ECO:0000313" key="4">
    <source>
        <dbReference type="Proteomes" id="UP001161276"/>
    </source>
</evidence>
<dbReference type="RefSeq" id="WP_280029983.1">
    <property type="nucleotide sequence ID" value="NZ_JAOCKG010000028.1"/>
</dbReference>
<feature type="chain" id="PRO_5041254355" description="Lysozyme inhibitor LprI-like N-terminal domain-containing protein" evidence="1">
    <location>
        <begin position="20"/>
        <end position="224"/>
    </location>
</feature>
<feature type="signal peptide" evidence="1">
    <location>
        <begin position="1"/>
        <end position="19"/>
    </location>
</feature>
<comment type="caution">
    <text evidence="3">The sequence shown here is derived from an EMBL/GenBank/DDBJ whole genome shotgun (WGS) entry which is preliminary data.</text>
</comment>
<evidence type="ECO:0000313" key="3">
    <source>
        <dbReference type="EMBL" id="MDH2054741.1"/>
    </source>
</evidence>
<dbReference type="EMBL" id="JAOCKG010000028">
    <property type="protein sequence ID" value="MDH2054741.1"/>
    <property type="molecule type" value="Genomic_DNA"/>
</dbReference>
<dbReference type="Pfam" id="PF07007">
    <property type="entry name" value="LprI"/>
    <property type="match status" value="1"/>
</dbReference>
<proteinExistence type="predicted"/>
<dbReference type="InterPro" id="IPR009739">
    <property type="entry name" value="LprI-like_N"/>
</dbReference>
<reference evidence="3" key="1">
    <citation type="submission" date="2022-09" db="EMBL/GenBank/DDBJ databases">
        <title>Intensive care unit water sources are persistently colonized with multi-drug resistant bacteria and are the site of extensive horizontal gene transfer of antibiotic resistance genes.</title>
        <authorList>
            <person name="Diorio-Toth L."/>
        </authorList>
    </citation>
    <scope>NUCLEOTIDE SEQUENCE</scope>
    <source>
        <strain evidence="3">GD03676</strain>
    </source>
</reference>
<keyword evidence="1" id="KW-0732">Signal</keyword>
<name>A0AA43B1Q6_9BURK</name>
<sequence>MIRHLVLAASLAVASSAAAAAPSFNCAKATTPVEKSLCGNSVLGGQDAAIAQQYNAVRGKLDADAAKSLTADQRYFLSVRDRVYAEPFSGSTPFKEIATSMDHRLRFLNSINPQPPAGFVGKWKNIEGEIEITQTADGKLFVAANSAQPYNGRWVCDLSGNAVVSGDTLNVTYQDGTPWVLALTRRGAVLVVREVPPAGGKDDGFGPPFCGMNGSLSGDWFAVR</sequence>
<dbReference type="AlphaFoldDB" id="A0AA43B1Q6"/>
<protein>
    <recommendedName>
        <fullName evidence="2">Lysozyme inhibitor LprI-like N-terminal domain-containing protein</fullName>
    </recommendedName>
</protein>